<name>A0AAN6ZTM9_9PEZI</name>
<accession>A0AAN6ZTM9</accession>
<protein>
    <submittedName>
        <fullName evidence="1">Uncharacterized protein</fullName>
    </submittedName>
</protein>
<evidence type="ECO:0000313" key="1">
    <source>
        <dbReference type="EMBL" id="KAK4148566.1"/>
    </source>
</evidence>
<reference evidence="1" key="2">
    <citation type="submission" date="2023-05" db="EMBL/GenBank/DDBJ databases">
        <authorList>
            <consortium name="Lawrence Berkeley National Laboratory"/>
            <person name="Steindorff A."/>
            <person name="Hensen N."/>
            <person name="Bonometti L."/>
            <person name="Westerberg I."/>
            <person name="Brannstrom I.O."/>
            <person name="Guillou S."/>
            <person name="Cros-Aarteil S."/>
            <person name="Calhoun S."/>
            <person name="Haridas S."/>
            <person name="Kuo A."/>
            <person name="Mondo S."/>
            <person name="Pangilinan J."/>
            <person name="Riley R."/>
            <person name="Labutti K."/>
            <person name="Andreopoulos B."/>
            <person name="Lipzen A."/>
            <person name="Chen C."/>
            <person name="Yanf M."/>
            <person name="Daum C."/>
            <person name="Ng V."/>
            <person name="Clum A."/>
            <person name="Ohm R."/>
            <person name="Martin F."/>
            <person name="Silar P."/>
            <person name="Natvig D."/>
            <person name="Lalanne C."/>
            <person name="Gautier V."/>
            <person name="Ament-Velasquez S.L."/>
            <person name="Kruys A."/>
            <person name="Hutchinson M.I."/>
            <person name="Powell A.J."/>
            <person name="Barry K."/>
            <person name="Miller A.N."/>
            <person name="Grigoriev I.V."/>
            <person name="Debuchy R."/>
            <person name="Gladieux P."/>
            <person name="Thoren M.H."/>
            <person name="Johannesson H."/>
        </authorList>
    </citation>
    <scope>NUCLEOTIDE SEQUENCE</scope>
    <source>
        <strain evidence="1">CBS 538.74</strain>
    </source>
</reference>
<proteinExistence type="predicted"/>
<sequence>MNPATASWEAQIDERVNLAKLCLRTGSFTAIHVLLAHDVLAETDHAKTLQRTNLGPAGGRSASNVANEIDAINIGAVTAGQTNYDGFSKKIEGLKDTAPDEDAWEKIVDAAAADAKKKADQTIDDAAQKAKGVIQKLPPDARLPAANVFKSGLDKVMGFFQSVYNGINTVINAIANFIRGVWDKLKAAAQAVADAAKSAIQWIGGIFGFAAFDATWPSHYSAKTVNREFALVLDDLSQQGFEVDDFSMQKTNKGWVVRTAVNSPSGHKDGPDVFWNQSISAKTSAVPAGMAW</sequence>
<dbReference type="Proteomes" id="UP001302745">
    <property type="component" value="Unassembled WGS sequence"/>
</dbReference>
<evidence type="ECO:0000313" key="2">
    <source>
        <dbReference type="Proteomes" id="UP001302745"/>
    </source>
</evidence>
<comment type="caution">
    <text evidence="1">The sequence shown here is derived from an EMBL/GenBank/DDBJ whole genome shotgun (WGS) entry which is preliminary data.</text>
</comment>
<reference evidence="1" key="1">
    <citation type="journal article" date="2023" name="Mol. Phylogenet. Evol.">
        <title>Genome-scale phylogeny and comparative genomics of the fungal order Sordariales.</title>
        <authorList>
            <person name="Hensen N."/>
            <person name="Bonometti L."/>
            <person name="Westerberg I."/>
            <person name="Brannstrom I.O."/>
            <person name="Guillou S."/>
            <person name="Cros-Aarteil S."/>
            <person name="Calhoun S."/>
            <person name="Haridas S."/>
            <person name="Kuo A."/>
            <person name="Mondo S."/>
            <person name="Pangilinan J."/>
            <person name="Riley R."/>
            <person name="LaButti K."/>
            <person name="Andreopoulos B."/>
            <person name="Lipzen A."/>
            <person name="Chen C."/>
            <person name="Yan M."/>
            <person name="Daum C."/>
            <person name="Ng V."/>
            <person name="Clum A."/>
            <person name="Steindorff A."/>
            <person name="Ohm R.A."/>
            <person name="Martin F."/>
            <person name="Silar P."/>
            <person name="Natvig D.O."/>
            <person name="Lalanne C."/>
            <person name="Gautier V."/>
            <person name="Ament-Velasquez S.L."/>
            <person name="Kruys A."/>
            <person name="Hutchinson M.I."/>
            <person name="Powell A.J."/>
            <person name="Barry K."/>
            <person name="Miller A.N."/>
            <person name="Grigoriev I.V."/>
            <person name="Debuchy R."/>
            <person name="Gladieux P."/>
            <person name="Hiltunen Thoren M."/>
            <person name="Johannesson H."/>
        </authorList>
    </citation>
    <scope>NUCLEOTIDE SEQUENCE</scope>
    <source>
        <strain evidence="1">CBS 538.74</strain>
    </source>
</reference>
<keyword evidence="2" id="KW-1185">Reference proteome</keyword>
<gene>
    <name evidence="1" type="ORF">C8A00DRAFT_38856</name>
</gene>
<organism evidence="1 2">
    <name type="scientific">Chaetomidium leptoderma</name>
    <dbReference type="NCBI Taxonomy" id="669021"/>
    <lineage>
        <taxon>Eukaryota</taxon>
        <taxon>Fungi</taxon>
        <taxon>Dikarya</taxon>
        <taxon>Ascomycota</taxon>
        <taxon>Pezizomycotina</taxon>
        <taxon>Sordariomycetes</taxon>
        <taxon>Sordariomycetidae</taxon>
        <taxon>Sordariales</taxon>
        <taxon>Chaetomiaceae</taxon>
        <taxon>Chaetomidium</taxon>
    </lineage>
</organism>
<dbReference type="EMBL" id="MU857322">
    <property type="protein sequence ID" value="KAK4148566.1"/>
    <property type="molecule type" value="Genomic_DNA"/>
</dbReference>
<dbReference type="AlphaFoldDB" id="A0AAN6ZTM9"/>